<keyword evidence="5" id="KW-0560">Oxidoreductase</keyword>
<organism evidence="10 11">
    <name type="scientific">Aureobasidium pullulans</name>
    <name type="common">Black yeast</name>
    <name type="synonym">Pullularia pullulans</name>
    <dbReference type="NCBI Taxonomy" id="5580"/>
    <lineage>
        <taxon>Eukaryota</taxon>
        <taxon>Fungi</taxon>
        <taxon>Dikarya</taxon>
        <taxon>Ascomycota</taxon>
        <taxon>Pezizomycotina</taxon>
        <taxon>Dothideomycetes</taxon>
        <taxon>Dothideomycetidae</taxon>
        <taxon>Dothideales</taxon>
        <taxon>Saccotheciaceae</taxon>
        <taxon>Aureobasidium</taxon>
    </lineage>
</organism>
<evidence type="ECO:0000256" key="1">
    <source>
        <dbReference type="ARBA" id="ARBA00001970"/>
    </source>
</evidence>
<dbReference type="Proteomes" id="UP000308014">
    <property type="component" value="Unassembled WGS sequence"/>
</dbReference>
<keyword evidence="2 10" id="KW-0575">Peroxidase</keyword>
<evidence type="ECO:0000256" key="5">
    <source>
        <dbReference type="ARBA" id="ARBA00023002"/>
    </source>
</evidence>
<reference evidence="10 11" key="1">
    <citation type="submission" date="2018-10" db="EMBL/GenBank/DDBJ databases">
        <title>Fifty Aureobasidium pullulans genomes reveal a recombining polyextremotolerant generalist.</title>
        <authorList>
            <person name="Gostincar C."/>
            <person name="Turk M."/>
            <person name="Zajc J."/>
            <person name="Gunde-Cimerman N."/>
        </authorList>
    </citation>
    <scope>NUCLEOTIDE SEQUENCE [LARGE SCALE GENOMIC DNA]</scope>
    <source>
        <strain evidence="10 11">EXF-11318</strain>
    </source>
</reference>
<evidence type="ECO:0000256" key="3">
    <source>
        <dbReference type="ARBA" id="ARBA00022617"/>
    </source>
</evidence>
<evidence type="ECO:0000313" key="11">
    <source>
        <dbReference type="Proteomes" id="UP000308014"/>
    </source>
</evidence>
<evidence type="ECO:0000256" key="6">
    <source>
        <dbReference type="ARBA" id="ARBA00023004"/>
    </source>
</evidence>
<keyword evidence="3" id="KW-0349">Heme</keyword>
<dbReference type="Pfam" id="PF01328">
    <property type="entry name" value="Peroxidase_2"/>
    <property type="match status" value="1"/>
</dbReference>
<evidence type="ECO:0000313" key="10">
    <source>
        <dbReference type="EMBL" id="THW15839.1"/>
    </source>
</evidence>
<evidence type="ECO:0000259" key="9">
    <source>
        <dbReference type="PROSITE" id="PS51405"/>
    </source>
</evidence>
<evidence type="ECO:0000256" key="2">
    <source>
        <dbReference type="ARBA" id="ARBA00022559"/>
    </source>
</evidence>
<feature type="domain" description="Heme haloperoxidase family profile" evidence="9">
    <location>
        <begin position="112"/>
        <end position="360"/>
    </location>
</feature>
<feature type="chain" id="PRO_5020685186" evidence="8">
    <location>
        <begin position="18"/>
        <end position="403"/>
    </location>
</feature>
<dbReference type="InterPro" id="IPR036851">
    <property type="entry name" value="Chloroperoxidase-like_sf"/>
</dbReference>
<dbReference type="GO" id="GO:0046872">
    <property type="term" value="F:metal ion binding"/>
    <property type="evidence" value="ECO:0007669"/>
    <property type="project" value="UniProtKB-KW"/>
</dbReference>
<proteinExistence type="inferred from homology"/>
<gene>
    <name evidence="10" type="ORF">D6D24_04736</name>
</gene>
<comment type="similarity">
    <text evidence="7">Belongs to the chloroperoxidase family.</text>
</comment>
<feature type="signal peptide" evidence="8">
    <location>
        <begin position="1"/>
        <end position="17"/>
    </location>
</feature>
<dbReference type="GO" id="GO:0004601">
    <property type="term" value="F:peroxidase activity"/>
    <property type="evidence" value="ECO:0007669"/>
    <property type="project" value="UniProtKB-KW"/>
</dbReference>
<dbReference type="SUPFAM" id="SSF47571">
    <property type="entry name" value="Cloroperoxidase"/>
    <property type="match status" value="1"/>
</dbReference>
<evidence type="ECO:0000256" key="4">
    <source>
        <dbReference type="ARBA" id="ARBA00022723"/>
    </source>
</evidence>
<evidence type="ECO:0000256" key="8">
    <source>
        <dbReference type="SAM" id="SignalP"/>
    </source>
</evidence>
<dbReference type="EMBL" id="QZAJ01000151">
    <property type="protein sequence ID" value="THW15839.1"/>
    <property type="molecule type" value="Genomic_DNA"/>
</dbReference>
<dbReference type="PANTHER" id="PTHR33577">
    <property type="entry name" value="STERIGMATOCYSTIN BIOSYNTHESIS PEROXIDASE STCC-RELATED"/>
    <property type="match status" value="1"/>
</dbReference>
<dbReference type="InterPro" id="IPR000028">
    <property type="entry name" value="Chloroperoxidase"/>
</dbReference>
<dbReference type="PROSITE" id="PS51405">
    <property type="entry name" value="HEME_HALOPEROXIDASE"/>
    <property type="match status" value="1"/>
</dbReference>
<comment type="cofactor">
    <cofactor evidence="1">
        <name>heme b</name>
        <dbReference type="ChEBI" id="CHEBI:60344"/>
    </cofactor>
</comment>
<accession>A0A4S8VTV4</accession>
<sequence>MKLTAVFFLSLITESVSFPWLHRDFAENAKRGLDIVKKDPELVSLLESIYQDQLQERDDFFAAMADYTGSCGDTEAEFEPILEKRTTANCLPHTLPDFLPSNITGLKKFPEAAYPYKDPAPSDQRGPCPGMITLANHGYIPRNGITTVAQTVVAAARVFNMGADLTTFLAEGSVLFAGDIPTMRYSIGGADKRTNSAGALGSALGTETGLSVSYQPEQIPPQGWYRRGFPMFLSEGIDGIITLYTGVAAILGQPDLFGANTGTAGDFNGQQSLASFAGSGNYGGTTVNGTICALEGALYGDFVNEFSNVLSTAVGALNTVTSLFGQYGCPVPSGAPAAQGATTFPGYPKPSPCTLNRMQNGLDQCAPDTNTYDRFNSKSVPFCLNSPSKVAASSNPLPVPGIF</sequence>
<dbReference type="Gene3D" id="1.10.489.10">
    <property type="entry name" value="Chloroperoxidase-like"/>
    <property type="match status" value="1"/>
</dbReference>
<dbReference type="PANTHER" id="PTHR33577:SF1">
    <property type="entry name" value="HEME HALOPEROXIDASE FAMILY PROFILE DOMAIN-CONTAINING PROTEIN"/>
    <property type="match status" value="1"/>
</dbReference>
<keyword evidence="6" id="KW-0408">Iron</keyword>
<dbReference type="AlphaFoldDB" id="A0A4S8VTV4"/>
<protein>
    <submittedName>
        <fullName evidence="10">Cloroperoxidase</fullName>
    </submittedName>
</protein>
<evidence type="ECO:0000256" key="7">
    <source>
        <dbReference type="ARBA" id="ARBA00025795"/>
    </source>
</evidence>
<comment type="caution">
    <text evidence="10">The sequence shown here is derived from an EMBL/GenBank/DDBJ whole genome shotgun (WGS) entry which is preliminary data.</text>
</comment>
<keyword evidence="4" id="KW-0479">Metal-binding</keyword>
<name>A0A4S8VTV4_AURPU</name>
<keyword evidence="8" id="KW-0732">Signal</keyword>